<name>Q07PY0_RHOP5</name>
<organism evidence="2">
    <name type="scientific">Rhodopseudomonas palustris (strain BisA53)</name>
    <dbReference type="NCBI Taxonomy" id="316055"/>
    <lineage>
        <taxon>Bacteria</taxon>
        <taxon>Pseudomonadati</taxon>
        <taxon>Pseudomonadota</taxon>
        <taxon>Alphaproteobacteria</taxon>
        <taxon>Hyphomicrobiales</taxon>
        <taxon>Nitrobacteraceae</taxon>
        <taxon>Rhodopseudomonas</taxon>
    </lineage>
</organism>
<dbReference type="EMBL" id="CP000463">
    <property type="protein sequence ID" value="ABJ06004.1"/>
    <property type="molecule type" value="Genomic_DNA"/>
</dbReference>
<dbReference type="InterPro" id="IPR021698">
    <property type="entry name" value="DUF3280"/>
</dbReference>
<accession>Q07PY0</accession>
<evidence type="ECO:0000256" key="1">
    <source>
        <dbReference type="SAM" id="SignalP"/>
    </source>
</evidence>
<dbReference type="HOGENOM" id="CLU_114434_1_0_5"/>
<evidence type="ECO:0008006" key="3">
    <source>
        <dbReference type="Google" id="ProtNLM"/>
    </source>
</evidence>
<dbReference type="AlphaFoldDB" id="Q07PY0"/>
<feature type="chain" id="PRO_5004165926" description="DUF2380 domain-containing protein" evidence="1">
    <location>
        <begin position="19"/>
        <end position="161"/>
    </location>
</feature>
<evidence type="ECO:0000313" key="2">
    <source>
        <dbReference type="EMBL" id="ABJ06004.1"/>
    </source>
</evidence>
<protein>
    <recommendedName>
        <fullName evidence="3">DUF2380 domain-containing protein</fullName>
    </recommendedName>
</protein>
<sequence length="161" mass="17008">MRMAAVGLCLVLATAAPAADTKAIAVADFDYSDGSGEAVDQSAQHRARMAAFADLLRADLARRAFAVTRPACAAPPCTARSMPADELIAAARQGGAHYLLYGGIHKMSTLVQWGEVQIVDLDSQQLLLRRTVSFRGDSDEAFARAAAFVGDTVNDAIGARR</sequence>
<dbReference type="Pfam" id="PF11684">
    <property type="entry name" value="DUF3280"/>
    <property type="match status" value="1"/>
</dbReference>
<keyword evidence="1" id="KW-0732">Signal</keyword>
<gene>
    <name evidence="2" type="ordered locus">RPE_2060</name>
</gene>
<dbReference type="eggNOG" id="ENOG5032RVT">
    <property type="taxonomic scope" value="Bacteria"/>
</dbReference>
<feature type="signal peptide" evidence="1">
    <location>
        <begin position="1"/>
        <end position="18"/>
    </location>
</feature>
<dbReference type="KEGG" id="rpe:RPE_2060"/>
<proteinExistence type="predicted"/>
<reference evidence="2" key="1">
    <citation type="submission" date="2006-09" db="EMBL/GenBank/DDBJ databases">
        <title>Complete sequence of Rhodopseudomonas palustris BisA53.</title>
        <authorList>
            <consortium name="US DOE Joint Genome Institute"/>
            <person name="Copeland A."/>
            <person name="Lucas S."/>
            <person name="Lapidus A."/>
            <person name="Barry K."/>
            <person name="Detter J.C."/>
            <person name="Glavina del Rio T."/>
            <person name="Hammon N."/>
            <person name="Israni S."/>
            <person name="Dalin E."/>
            <person name="Tice H."/>
            <person name="Pitluck S."/>
            <person name="Chain P."/>
            <person name="Malfatti S."/>
            <person name="Shin M."/>
            <person name="Vergez L."/>
            <person name="Schmutz J."/>
            <person name="Larimer F."/>
            <person name="Land M."/>
            <person name="Hauser L."/>
            <person name="Pelletier D.A."/>
            <person name="Kyrpides N."/>
            <person name="Kim E."/>
            <person name="Harwood C.S."/>
            <person name="Oda Y."/>
            <person name="Richardson P."/>
        </authorList>
    </citation>
    <scope>NUCLEOTIDE SEQUENCE [LARGE SCALE GENOMIC DNA]</scope>
    <source>
        <strain evidence="2">BisA53</strain>
    </source>
</reference>
<dbReference type="OrthoDB" id="8442682at2"/>